<keyword evidence="3" id="KW-1185">Reference proteome</keyword>
<name>A0A9N9L338_9HELO</name>
<dbReference type="AlphaFoldDB" id="A0A9N9L338"/>
<organism evidence="2 3">
    <name type="scientific">Hymenoscyphus fraxineus</name>
    <dbReference type="NCBI Taxonomy" id="746836"/>
    <lineage>
        <taxon>Eukaryota</taxon>
        <taxon>Fungi</taxon>
        <taxon>Dikarya</taxon>
        <taxon>Ascomycota</taxon>
        <taxon>Pezizomycotina</taxon>
        <taxon>Leotiomycetes</taxon>
        <taxon>Helotiales</taxon>
        <taxon>Helotiaceae</taxon>
        <taxon>Hymenoscyphus</taxon>
    </lineage>
</organism>
<accession>A0A9N9L338</accession>
<reference evidence="2" key="1">
    <citation type="submission" date="2021-07" db="EMBL/GenBank/DDBJ databases">
        <authorList>
            <person name="Durling M."/>
        </authorList>
    </citation>
    <scope>NUCLEOTIDE SEQUENCE</scope>
</reference>
<evidence type="ECO:0000313" key="3">
    <source>
        <dbReference type="Proteomes" id="UP000696280"/>
    </source>
</evidence>
<feature type="domain" description="2EXR" evidence="1">
    <location>
        <begin position="22"/>
        <end position="107"/>
    </location>
</feature>
<protein>
    <recommendedName>
        <fullName evidence="1">2EXR domain-containing protein</fullName>
    </recommendedName>
</protein>
<dbReference type="PANTHER" id="PTHR35910:SF1">
    <property type="entry name" value="2EXR DOMAIN-CONTAINING PROTEIN"/>
    <property type="match status" value="1"/>
</dbReference>
<dbReference type="OrthoDB" id="3513892at2759"/>
<dbReference type="Pfam" id="PF20150">
    <property type="entry name" value="2EXR"/>
    <property type="match status" value="1"/>
</dbReference>
<gene>
    <name evidence="2" type="ORF">HYFRA_00013121</name>
</gene>
<dbReference type="EMBL" id="CAJVRL010000091">
    <property type="protein sequence ID" value="CAG8959350.1"/>
    <property type="molecule type" value="Genomic_DNA"/>
</dbReference>
<sequence>MATSSVSMTVPPQGEDDVPRHFHLFSKLPIELRFDIWELSIKPRMISIYRLKTIPIPSPPRARRHRVPAILQATRESRTVGLKHYELVFKRLLWTSAVYFNFALDILAFNDIMLNVAGETMPVFFRQKEDPAVLPDGQPPIYSFKQLKEVHPQLRFLMIPREWLCYGTGGAPFHEGLFEFKNLRQLNIVYFEEGVFGFRGSFSSQDFHTWNEKQTAYHKRKLMQWKQMSQSTTTPVLRSINAQVLIGLYISNPVPCGCHVTSPSLPALSVTGEVATSPDGYGNMLGGEYAVDFAMRKGSARGTEGRERVELAEEEYYRLVAKPCCYT</sequence>
<dbReference type="InterPro" id="IPR045518">
    <property type="entry name" value="2EXR"/>
</dbReference>
<evidence type="ECO:0000259" key="1">
    <source>
        <dbReference type="Pfam" id="PF20150"/>
    </source>
</evidence>
<comment type="caution">
    <text evidence="2">The sequence shown here is derived from an EMBL/GenBank/DDBJ whole genome shotgun (WGS) entry which is preliminary data.</text>
</comment>
<dbReference type="PANTHER" id="PTHR35910">
    <property type="entry name" value="2EXR DOMAIN-CONTAINING PROTEIN"/>
    <property type="match status" value="1"/>
</dbReference>
<evidence type="ECO:0000313" key="2">
    <source>
        <dbReference type="EMBL" id="CAG8959350.1"/>
    </source>
</evidence>
<dbReference type="Proteomes" id="UP000696280">
    <property type="component" value="Unassembled WGS sequence"/>
</dbReference>
<proteinExistence type="predicted"/>